<evidence type="ECO:0000256" key="3">
    <source>
        <dbReference type="ARBA" id="ARBA00022676"/>
    </source>
</evidence>
<proteinExistence type="inferred from homology"/>
<dbReference type="Pfam" id="PF00535">
    <property type="entry name" value="Glycos_transf_2"/>
    <property type="match status" value="1"/>
</dbReference>
<evidence type="ECO:0000256" key="2">
    <source>
        <dbReference type="ARBA" id="ARBA00006739"/>
    </source>
</evidence>
<dbReference type="Proteomes" id="UP000581206">
    <property type="component" value="Unassembled WGS sequence"/>
</dbReference>
<protein>
    <submittedName>
        <fullName evidence="7">Glycosyltransferase family 2 protein</fullName>
    </submittedName>
</protein>
<dbReference type="RefSeq" id="WP_168629639.1">
    <property type="nucleotide sequence ID" value="NZ_BONL01000013.1"/>
</dbReference>
<dbReference type="GO" id="GO:0016757">
    <property type="term" value="F:glycosyltransferase activity"/>
    <property type="evidence" value="ECO:0007669"/>
    <property type="project" value="UniProtKB-KW"/>
</dbReference>
<comment type="similarity">
    <text evidence="2">Belongs to the glycosyltransferase 2 family.</text>
</comment>
<keyword evidence="4 7" id="KW-0808">Transferase</keyword>
<feature type="domain" description="Glycosyltransferase 2-like" evidence="6">
    <location>
        <begin position="183"/>
        <end position="244"/>
    </location>
</feature>
<gene>
    <name evidence="7" type="ORF">HGA03_07505</name>
</gene>
<dbReference type="PANTHER" id="PTHR43179">
    <property type="entry name" value="RHAMNOSYLTRANSFERASE WBBL"/>
    <property type="match status" value="1"/>
</dbReference>
<dbReference type="InterPro" id="IPR029044">
    <property type="entry name" value="Nucleotide-diphossugar_trans"/>
</dbReference>
<comment type="caution">
    <text evidence="7">The sequence shown here is derived from an EMBL/GenBank/DDBJ whole genome shotgun (WGS) entry which is preliminary data.</text>
</comment>
<organism evidence="7 8">
    <name type="scientific">Cellulomonas denverensis</name>
    <dbReference type="NCBI Taxonomy" id="264297"/>
    <lineage>
        <taxon>Bacteria</taxon>
        <taxon>Bacillati</taxon>
        <taxon>Actinomycetota</taxon>
        <taxon>Actinomycetes</taxon>
        <taxon>Micrococcales</taxon>
        <taxon>Cellulomonadaceae</taxon>
        <taxon>Cellulomonas</taxon>
    </lineage>
</organism>
<comment type="pathway">
    <text evidence="1">Cell wall biogenesis; cell wall polysaccharide biosynthesis.</text>
</comment>
<accession>A0A7X6KV10</accession>
<evidence type="ECO:0000256" key="1">
    <source>
        <dbReference type="ARBA" id="ARBA00004776"/>
    </source>
</evidence>
<evidence type="ECO:0000313" key="8">
    <source>
        <dbReference type="Proteomes" id="UP000581206"/>
    </source>
</evidence>
<dbReference type="InterPro" id="IPR001173">
    <property type="entry name" value="Glyco_trans_2-like"/>
</dbReference>
<keyword evidence="8" id="KW-1185">Reference proteome</keyword>
<sequence>MIRVRALVVTWQAAALLPPCLDSLLSQEVPEAEVEVVVLDNGSTDGTLELLARDYPGVRVIEAGTNLGFAGGVERGLRDFDGDVAVLLNNDARMLPGALAALVDPLRDPGSLAATTARIMLAGRYRRTAHPVPDSPDGRSPWQPATDGIRLVNSTGNLVAADGSGRDRDWLTPDDAEHADPEVFGFCGGAAALSWPAVRSVGGIDAGLFLYYEDTDLSWKLRAAGYDIRYVRAAEVEHLHSASSGTASPLFRYQNTRNSLTVVTRHAPAGMVLTSWLRQLAGLARCAVRGPRAELAPRARGLRDALLRLPRTLGERRRIWSGARRDRRAALSPVRTAGTALP</sequence>
<evidence type="ECO:0000259" key="6">
    <source>
        <dbReference type="Pfam" id="PF13632"/>
    </source>
</evidence>
<evidence type="ECO:0000313" key="7">
    <source>
        <dbReference type="EMBL" id="NKY22513.1"/>
    </source>
</evidence>
<feature type="domain" description="Glycosyltransferase 2-like" evidence="5">
    <location>
        <begin position="7"/>
        <end position="118"/>
    </location>
</feature>
<dbReference type="PANTHER" id="PTHR43179:SF12">
    <property type="entry name" value="GALACTOFURANOSYLTRANSFERASE GLFT2"/>
    <property type="match status" value="1"/>
</dbReference>
<evidence type="ECO:0000259" key="5">
    <source>
        <dbReference type="Pfam" id="PF00535"/>
    </source>
</evidence>
<dbReference type="CDD" id="cd04186">
    <property type="entry name" value="GT_2_like_c"/>
    <property type="match status" value="1"/>
</dbReference>
<dbReference type="Gene3D" id="3.90.550.10">
    <property type="entry name" value="Spore Coat Polysaccharide Biosynthesis Protein SpsA, Chain A"/>
    <property type="match status" value="1"/>
</dbReference>
<name>A0A7X6KV10_9CELL</name>
<keyword evidence="3" id="KW-0328">Glycosyltransferase</keyword>
<dbReference type="EMBL" id="JAAXOX010000003">
    <property type="protein sequence ID" value="NKY22513.1"/>
    <property type="molecule type" value="Genomic_DNA"/>
</dbReference>
<reference evidence="7 8" key="1">
    <citation type="submission" date="2020-04" db="EMBL/GenBank/DDBJ databases">
        <title>MicrobeNet Type strains.</title>
        <authorList>
            <person name="Nicholson A.C."/>
        </authorList>
    </citation>
    <scope>NUCLEOTIDE SEQUENCE [LARGE SCALE GENOMIC DNA]</scope>
    <source>
        <strain evidence="7 8">ATCC BAA-788</strain>
    </source>
</reference>
<dbReference type="SUPFAM" id="SSF53448">
    <property type="entry name" value="Nucleotide-diphospho-sugar transferases"/>
    <property type="match status" value="1"/>
</dbReference>
<dbReference type="Pfam" id="PF13632">
    <property type="entry name" value="Glyco_trans_2_3"/>
    <property type="match status" value="1"/>
</dbReference>
<dbReference type="AlphaFoldDB" id="A0A7X6KV10"/>
<evidence type="ECO:0000256" key="4">
    <source>
        <dbReference type="ARBA" id="ARBA00022679"/>
    </source>
</evidence>